<dbReference type="OrthoDB" id="5135119at2759"/>
<dbReference type="AlphaFoldDB" id="E9EH46"/>
<evidence type="ECO:0000256" key="1">
    <source>
        <dbReference type="ARBA" id="ARBA00022801"/>
    </source>
</evidence>
<evidence type="ECO:0000256" key="3">
    <source>
        <dbReference type="SAM" id="SignalP"/>
    </source>
</evidence>
<feature type="chain" id="PRO_5003235410" evidence="3">
    <location>
        <begin position="21"/>
        <end position="675"/>
    </location>
</feature>
<reference evidence="4 5" key="1">
    <citation type="journal article" date="2011" name="PLoS Genet.">
        <title>Genome sequencing and comparative transcriptomics of the model entomopathogenic fungi Metarhizium anisopliae and M. acridum.</title>
        <authorList>
            <person name="Gao Q."/>
            <person name="Jin K."/>
            <person name="Ying S.H."/>
            <person name="Zhang Y."/>
            <person name="Xiao G."/>
            <person name="Shang Y."/>
            <person name="Duan Z."/>
            <person name="Hu X."/>
            <person name="Xie X.Q."/>
            <person name="Zhou G."/>
            <person name="Peng G."/>
            <person name="Luo Z."/>
            <person name="Huang W."/>
            <person name="Wang B."/>
            <person name="Fang W."/>
            <person name="Wang S."/>
            <person name="Zhong Y."/>
            <person name="Ma L.J."/>
            <person name="St Leger R.J."/>
            <person name="Zhao G.P."/>
            <person name="Pei Y."/>
            <person name="Feng M.G."/>
            <person name="Xia Y."/>
            <person name="Wang C."/>
        </authorList>
    </citation>
    <scope>NUCLEOTIDE SEQUENCE [LARGE SCALE GENOMIC DNA]</scope>
    <source>
        <strain evidence="4 5">CQMa 102</strain>
    </source>
</reference>
<proteinExistence type="predicted"/>
<name>E9EH46_METAQ</name>
<dbReference type="InParanoid" id="E9EH46"/>
<evidence type="ECO:0000256" key="2">
    <source>
        <dbReference type="SAM" id="MobiDB-lite"/>
    </source>
</evidence>
<organism evidence="5">
    <name type="scientific">Metarhizium acridum (strain CQMa 102)</name>
    <dbReference type="NCBI Taxonomy" id="655827"/>
    <lineage>
        <taxon>Eukaryota</taxon>
        <taxon>Fungi</taxon>
        <taxon>Dikarya</taxon>
        <taxon>Ascomycota</taxon>
        <taxon>Pezizomycotina</taxon>
        <taxon>Sordariomycetes</taxon>
        <taxon>Hypocreomycetidae</taxon>
        <taxon>Hypocreales</taxon>
        <taxon>Clavicipitaceae</taxon>
        <taxon>Metarhizium</taxon>
    </lineage>
</organism>
<dbReference type="InterPro" id="IPR017850">
    <property type="entry name" value="Alkaline_phosphatase_core_sf"/>
</dbReference>
<dbReference type="InterPro" id="IPR007312">
    <property type="entry name" value="Phosphoesterase"/>
</dbReference>
<keyword evidence="5" id="KW-1185">Reference proteome</keyword>
<evidence type="ECO:0000313" key="4">
    <source>
        <dbReference type="EMBL" id="EFY84750.1"/>
    </source>
</evidence>
<dbReference type="Gene3D" id="3.40.720.10">
    <property type="entry name" value="Alkaline Phosphatase, subunit A"/>
    <property type="match status" value="2"/>
</dbReference>
<dbReference type="EMBL" id="GL698607">
    <property type="protein sequence ID" value="EFY84750.1"/>
    <property type="molecule type" value="Genomic_DNA"/>
</dbReference>
<dbReference type="PANTHER" id="PTHR31956:SF1">
    <property type="entry name" value="NON-SPECIFIC PHOSPHOLIPASE C1"/>
    <property type="match status" value="1"/>
</dbReference>
<dbReference type="eggNOG" id="ENOG502QPJ0">
    <property type="taxonomic scope" value="Eukaryota"/>
</dbReference>
<gene>
    <name evidence="4" type="ORF">MAC_09194</name>
</gene>
<keyword evidence="3" id="KW-0732">Signal</keyword>
<feature type="signal peptide" evidence="3">
    <location>
        <begin position="1"/>
        <end position="20"/>
    </location>
</feature>
<dbReference type="GO" id="GO:0042578">
    <property type="term" value="F:phosphoric ester hydrolase activity"/>
    <property type="evidence" value="ECO:0007669"/>
    <property type="project" value="UniProtKB-ARBA"/>
</dbReference>
<dbReference type="CDD" id="cd16014">
    <property type="entry name" value="PLC"/>
    <property type="match status" value="1"/>
</dbReference>
<sequence length="675" mass="74257">MHRKLYISAAALATATAVQAGSLKDVKHIVLFMQENRAFDHYFGTMAGVRGFGDPNVQVNPDGRSTFEQPIPPQNGVDILKPWHINHLGGEWLSATQCMGAGDNGWGTMHSAYNGGLGNNWARADGPYSLGYFKRADIPTHFDIAEGWTVADMASQSILAATDPNRITWMSGSVNIPGSPTNPDGKGGMIIDNSATPGCEAPGLNCFPFVWKTFPEYLEDAGISWQVWQDFDNFEDNMLAYFEQYQTAQNGSALRHKGNSYPGLDAFYEAAAKGTLPQVSWIVGPQEQSEHPPNLPKDGAWLQKKVVDAITNSPAYDETVLIISYDEQGGWADHVVPVVAPQGTPGEWLKDPYNQFGDVPLGPGWRTPRFIISPWTRGGNVFTEFADHTSDIQFVEEWAAAHGYKEVRTKALTQWRRDHMSNLVNAFDFDNVSIRPDEDVEKVFSKANDKTAKPDFSKPSITAVDTPPSLPEDGSHWSGNLSLGSLTGPWVGAAKCLQDHKSNKPPIPYGKQNADQDMAQLVEDGFKQVRGQLTEGRYLTFETFGLALASYNATVVSFSLATKNHSNPDQRWIIHTVGGPGAGDQFYIQSAVSKKYISGWPIGLLTSDVNKAQAFKITYNPKGSKYSLRLSNKPNSFLAPDQKRRRRAVNGTVSAAVNWEASFGEFTIYSVSYHS</sequence>
<dbReference type="STRING" id="655827.E9EH46"/>
<dbReference type="OMA" id="LKPWHIN"/>
<dbReference type="Pfam" id="PF04185">
    <property type="entry name" value="Phosphoesterase"/>
    <property type="match status" value="1"/>
</dbReference>
<accession>E9EH46</accession>
<keyword evidence="1" id="KW-0378">Hydrolase</keyword>
<dbReference type="HOGENOM" id="CLU_008770_3_0_1"/>
<dbReference type="Proteomes" id="UP000002499">
    <property type="component" value="Unassembled WGS sequence"/>
</dbReference>
<feature type="region of interest" description="Disordered" evidence="2">
    <location>
        <begin position="455"/>
        <end position="477"/>
    </location>
</feature>
<protein>
    <submittedName>
        <fullName evidence="4">Non-hemolytic phospholipase C, putative</fullName>
    </submittedName>
</protein>
<evidence type="ECO:0000313" key="5">
    <source>
        <dbReference type="Proteomes" id="UP000002499"/>
    </source>
</evidence>
<dbReference type="PANTHER" id="PTHR31956">
    <property type="entry name" value="NON-SPECIFIC PHOSPHOLIPASE C4-RELATED"/>
    <property type="match status" value="1"/>
</dbReference>